<dbReference type="CDD" id="cd04793">
    <property type="entry name" value="LanC"/>
    <property type="match status" value="1"/>
</dbReference>
<dbReference type="InterPro" id="IPR033889">
    <property type="entry name" value="LanC"/>
</dbReference>
<dbReference type="eggNOG" id="COG4403">
    <property type="taxonomic scope" value="Bacteria"/>
</dbReference>
<dbReference type="PRINTS" id="PR01955">
    <property type="entry name" value="LANCFRANKIA"/>
</dbReference>
<evidence type="ECO:0000256" key="1">
    <source>
        <dbReference type="PIRSR" id="PIRSR607822-1"/>
    </source>
</evidence>
<dbReference type="GO" id="GO:0031179">
    <property type="term" value="P:peptide modification"/>
    <property type="evidence" value="ECO:0007669"/>
    <property type="project" value="InterPro"/>
</dbReference>
<evidence type="ECO:0000313" key="3">
    <source>
        <dbReference type="Proteomes" id="UP000192840"/>
    </source>
</evidence>
<dbReference type="RefSeq" id="WP_051771055.1">
    <property type="nucleotide sequence ID" value="NZ_FWYC01000020.1"/>
</dbReference>
<dbReference type="AlphaFoldDB" id="A0A1W2FQ51"/>
<dbReference type="GO" id="GO:0046872">
    <property type="term" value="F:metal ion binding"/>
    <property type="evidence" value="ECO:0007669"/>
    <property type="project" value="UniProtKB-KW"/>
</dbReference>
<name>A0A1W2FQ51_9PSEU</name>
<organism evidence="2 3">
    <name type="scientific">Lentzea albidocapillata</name>
    <dbReference type="NCBI Taxonomy" id="40571"/>
    <lineage>
        <taxon>Bacteria</taxon>
        <taxon>Bacillati</taxon>
        <taxon>Actinomycetota</taxon>
        <taxon>Actinomycetes</taxon>
        <taxon>Pseudonocardiales</taxon>
        <taxon>Pseudonocardiaceae</taxon>
        <taxon>Lentzea</taxon>
    </lineage>
</organism>
<gene>
    <name evidence="2" type="ORF">SAMN05660733_07424</name>
</gene>
<proteinExistence type="predicted"/>
<feature type="binding site" evidence="1">
    <location>
        <position position="286"/>
    </location>
    <ligand>
        <name>Zn(2+)</name>
        <dbReference type="ChEBI" id="CHEBI:29105"/>
    </ligand>
</feature>
<keyword evidence="3" id="KW-1185">Reference proteome</keyword>
<dbReference type="PRINTS" id="PR01950">
    <property type="entry name" value="LANCSUPER"/>
</dbReference>
<dbReference type="Gene3D" id="1.50.10.20">
    <property type="match status" value="1"/>
</dbReference>
<keyword evidence="1" id="KW-0479">Metal-binding</keyword>
<dbReference type="EMBL" id="FWYC01000020">
    <property type="protein sequence ID" value="SMD23894.1"/>
    <property type="molecule type" value="Genomic_DNA"/>
</dbReference>
<dbReference type="STRING" id="40571.SAMN05660733_07424"/>
<feature type="binding site" evidence="1">
    <location>
        <position position="335"/>
    </location>
    <ligand>
        <name>Zn(2+)</name>
        <dbReference type="ChEBI" id="CHEBI:29105"/>
    </ligand>
</feature>
<dbReference type="SUPFAM" id="SSF158745">
    <property type="entry name" value="LanC-like"/>
    <property type="match status" value="1"/>
</dbReference>
<reference evidence="3" key="1">
    <citation type="submission" date="2017-04" db="EMBL/GenBank/DDBJ databases">
        <authorList>
            <person name="Varghese N."/>
            <person name="Submissions S."/>
        </authorList>
    </citation>
    <scope>NUCLEOTIDE SEQUENCE [LARGE SCALE GENOMIC DNA]</scope>
    <source>
        <strain evidence="3">DSM 44073</strain>
    </source>
</reference>
<evidence type="ECO:0000313" key="2">
    <source>
        <dbReference type="EMBL" id="SMD23894.1"/>
    </source>
</evidence>
<dbReference type="InterPro" id="IPR007822">
    <property type="entry name" value="LANC-like"/>
</dbReference>
<sequence length="413" mass="43910">MAALTNPAATLAEAAERYAEQLALPGPPPENEPWVAQSLTRGAAGIALLHIERAHAGTGTWQQAHRWIVNAVAGQVSATNTTGLYLGAPAVTLMLDAAAAGATSRYREALADVDVHVAALAHRRVESAMARISAGELPGFREYDVFFGLSGLGALLLRRDPGGSAMQRVLDYLVALTLPLQIDSHALPGWWVGHDPHRRSSSAYRDGHGNLGAAHGVGGPLALLSQAMRRGVTVDGHHEAIATICGWLDAWQQDGEAGPWWPEWITLADLRSGHPSQPGPARPSWCYGTPGIARAGQLAGIATNDVRLQQEYEQALVRCLDDPAQQARITDPGLCHGWAGIYQTVWRATQDSRTPALTDHLPRLAENLIPYTRSIAKAGTGLLEGETGTALALHTAAHNVAPISGWDACLLID</sequence>
<protein>
    <submittedName>
        <fullName evidence="2">Lanthionine synthetase C-like protein</fullName>
    </submittedName>
</protein>
<feature type="binding site" evidence="1">
    <location>
        <position position="336"/>
    </location>
    <ligand>
        <name>Zn(2+)</name>
        <dbReference type="ChEBI" id="CHEBI:29105"/>
    </ligand>
</feature>
<dbReference type="SMART" id="SM01260">
    <property type="entry name" value="LANC_like"/>
    <property type="match status" value="1"/>
</dbReference>
<dbReference type="Pfam" id="PF05147">
    <property type="entry name" value="LANC_like"/>
    <property type="match status" value="1"/>
</dbReference>
<keyword evidence="1" id="KW-0862">Zinc</keyword>
<accession>A0A1W2FQ51</accession>
<dbReference type="Proteomes" id="UP000192840">
    <property type="component" value="Unassembled WGS sequence"/>
</dbReference>